<dbReference type="AlphaFoldDB" id="A0ABD0K5S2"/>
<name>A0ABD0K5S2_9CAEN</name>
<proteinExistence type="predicted"/>
<keyword evidence="3" id="KW-1185">Reference proteome</keyword>
<gene>
    <name evidence="2" type="ORF">BaRGS_00026418</name>
</gene>
<accession>A0ABD0K5S2</accession>
<evidence type="ECO:0000313" key="3">
    <source>
        <dbReference type="Proteomes" id="UP001519460"/>
    </source>
</evidence>
<sequence>MYQASKNYRTTGSHTHGNSTHGLSRARPRTVGSYTRKPLYEFESLAYCRRLAPYKKSSRRDWIAKYTSSIGEVFEDGSAGGTGFTTAAVAVRTSTFIPK</sequence>
<reference evidence="2 3" key="1">
    <citation type="journal article" date="2023" name="Sci. Data">
        <title>Genome assembly of the Korean intertidal mud-creeper Batillaria attramentaria.</title>
        <authorList>
            <person name="Patra A.K."/>
            <person name="Ho P.T."/>
            <person name="Jun S."/>
            <person name="Lee S.J."/>
            <person name="Kim Y."/>
            <person name="Won Y.J."/>
        </authorList>
    </citation>
    <scope>NUCLEOTIDE SEQUENCE [LARGE SCALE GENOMIC DNA]</scope>
    <source>
        <strain evidence="2">Wonlab-2016</strain>
    </source>
</reference>
<dbReference type="EMBL" id="JACVVK020000247">
    <property type="protein sequence ID" value="KAK7482290.1"/>
    <property type="molecule type" value="Genomic_DNA"/>
</dbReference>
<protein>
    <submittedName>
        <fullName evidence="2">Uncharacterized protein</fullName>
    </submittedName>
</protein>
<organism evidence="2 3">
    <name type="scientific">Batillaria attramentaria</name>
    <dbReference type="NCBI Taxonomy" id="370345"/>
    <lineage>
        <taxon>Eukaryota</taxon>
        <taxon>Metazoa</taxon>
        <taxon>Spiralia</taxon>
        <taxon>Lophotrochozoa</taxon>
        <taxon>Mollusca</taxon>
        <taxon>Gastropoda</taxon>
        <taxon>Caenogastropoda</taxon>
        <taxon>Sorbeoconcha</taxon>
        <taxon>Cerithioidea</taxon>
        <taxon>Batillariidae</taxon>
        <taxon>Batillaria</taxon>
    </lineage>
</organism>
<evidence type="ECO:0000256" key="1">
    <source>
        <dbReference type="SAM" id="MobiDB-lite"/>
    </source>
</evidence>
<evidence type="ECO:0000313" key="2">
    <source>
        <dbReference type="EMBL" id="KAK7482290.1"/>
    </source>
</evidence>
<dbReference type="Proteomes" id="UP001519460">
    <property type="component" value="Unassembled WGS sequence"/>
</dbReference>
<comment type="caution">
    <text evidence="2">The sequence shown here is derived from an EMBL/GenBank/DDBJ whole genome shotgun (WGS) entry which is preliminary data.</text>
</comment>
<feature type="region of interest" description="Disordered" evidence="1">
    <location>
        <begin position="1"/>
        <end position="30"/>
    </location>
</feature>
<feature type="compositionally biased region" description="Low complexity" evidence="1">
    <location>
        <begin position="10"/>
        <end position="23"/>
    </location>
</feature>